<proteinExistence type="predicted"/>
<dbReference type="EMBL" id="JABFTP020000165">
    <property type="protein sequence ID" value="KAL3283945.1"/>
    <property type="molecule type" value="Genomic_DNA"/>
</dbReference>
<evidence type="ECO:0000313" key="5">
    <source>
        <dbReference type="EMBL" id="KAL3283945.1"/>
    </source>
</evidence>
<reference evidence="5 6" key="1">
    <citation type="journal article" date="2021" name="BMC Biol.">
        <title>Horizontally acquired antibacterial genes associated with adaptive radiation of ladybird beetles.</title>
        <authorList>
            <person name="Li H.S."/>
            <person name="Tang X.F."/>
            <person name="Huang Y.H."/>
            <person name="Xu Z.Y."/>
            <person name="Chen M.L."/>
            <person name="Du X.Y."/>
            <person name="Qiu B.Y."/>
            <person name="Chen P.T."/>
            <person name="Zhang W."/>
            <person name="Slipinski A."/>
            <person name="Escalona H.E."/>
            <person name="Waterhouse R.M."/>
            <person name="Zwick A."/>
            <person name="Pang H."/>
        </authorList>
    </citation>
    <scope>NUCLEOTIDE SEQUENCE [LARGE SCALE GENOMIC DNA]</scope>
    <source>
        <strain evidence="5">SYSU2018</strain>
    </source>
</reference>
<feature type="coiled-coil region" evidence="1">
    <location>
        <begin position="311"/>
        <end position="338"/>
    </location>
</feature>
<protein>
    <submittedName>
        <fullName evidence="5">Uncharacterized protein</fullName>
    </submittedName>
</protein>
<dbReference type="InterPro" id="IPR048343">
    <property type="entry name" value="ZW10_C"/>
</dbReference>
<evidence type="ECO:0000313" key="6">
    <source>
        <dbReference type="Proteomes" id="UP001516400"/>
    </source>
</evidence>
<evidence type="ECO:0000259" key="3">
    <source>
        <dbReference type="Pfam" id="PF20666"/>
    </source>
</evidence>
<dbReference type="Pfam" id="PF20665">
    <property type="entry name" value="Zw10_middle"/>
    <property type="match status" value="1"/>
</dbReference>
<comment type="caution">
    <text evidence="5">The sequence shown here is derived from an EMBL/GenBank/DDBJ whole genome shotgun (WGS) entry which is preliminary data.</text>
</comment>
<dbReference type="Pfam" id="PF22766">
    <property type="entry name" value="ZW10_C2"/>
    <property type="match status" value="1"/>
</dbReference>
<organism evidence="5 6">
    <name type="scientific">Cryptolaemus montrouzieri</name>
    <dbReference type="NCBI Taxonomy" id="559131"/>
    <lineage>
        <taxon>Eukaryota</taxon>
        <taxon>Metazoa</taxon>
        <taxon>Ecdysozoa</taxon>
        <taxon>Arthropoda</taxon>
        <taxon>Hexapoda</taxon>
        <taxon>Insecta</taxon>
        <taxon>Pterygota</taxon>
        <taxon>Neoptera</taxon>
        <taxon>Endopterygota</taxon>
        <taxon>Coleoptera</taxon>
        <taxon>Polyphaga</taxon>
        <taxon>Cucujiformia</taxon>
        <taxon>Coccinelloidea</taxon>
        <taxon>Coccinellidae</taxon>
        <taxon>Scymninae</taxon>
        <taxon>Scymnini</taxon>
        <taxon>Cryptolaemus</taxon>
    </lineage>
</organism>
<name>A0ABD2NZ62_9CUCU</name>
<keyword evidence="1" id="KW-0175">Coiled coil</keyword>
<dbReference type="PANTHER" id="PTHR12205">
    <property type="entry name" value="CENTROMERE/KINETOCHORE PROTEIN ZW10"/>
    <property type="match status" value="1"/>
</dbReference>
<dbReference type="InterPro" id="IPR048344">
    <property type="entry name" value="Zw10_middle"/>
</dbReference>
<dbReference type="PANTHER" id="PTHR12205:SF0">
    <property type="entry name" value="CENTROMERE_KINETOCHORE PROTEIN ZW10 HOMOLOG"/>
    <property type="match status" value="1"/>
</dbReference>
<dbReference type="Pfam" id="PF20666">
    <property type="entry name" value="ZW10_C"/>
    <property type="match status" value="1"/>
</dbReference>
<dbReference type="Gene3D" id="1.10.357.150">
    <property type="match status" value="1"/>
</dbReference>
<keyword evidence="6" id="KW-1185">Reference proteome</keyword>
<gene>
    <name evidence="5" type="ORF">HHI36_018113</name>
</gene>
<feature type="domain" description="Centromere/kinetochore protein zw10 middle" evidence="2">
    <location>
        <begin position="13"/>
        <end position="154"/>
    </location>
</feature>
<evidence type="ECO:0000259" key="4">
    <source>
        <dbReference type="Pfam" id="PF22766"/>
    </source>
</evidence>
<sequence length="473" mass="55296">MEETFVSVIKYNCSVVHEEDDEFEVLRIEINDVKDNVKYDMVYQNIIVIIDFLMKYVNCYLDGDLGVVNIIGMEIKKPLAESVFEECILKSVPKDWRVVGKFKEDLLVSTKELKKKLIPCGLYDKKWECVYDIEKFYTQNRCHYFNEKAKEIMKRDLHSMIEVGTPYNPRNSLVESDEFLCCSISSNIPELIKLGENLISEMCDGPTENVNDLFKTYKGIFFNYGDFVAAYHQKLLETIPQQVALFYNNCKYLYRQLSEWDQMFETHDKLNEFCDDSSKAFYEVEEVGRVFFNSFVDEQKNQIEAILKQTNLQNKKTLDKLEDNTEKLLRQCLRQQELLKTVWSKVLSYPVYNETIGDIFSSMCTFLINALVKIEDIEAVVAENLIEIFKVVLNRGPKLFSDPNETSIYVPQWHKFNEVIFILGASLVDINDRWADGKGPLALHFKSYELKQLIRALFQNTDRRAAVLAKIHE</sequence>
<dbReference type="Proteomes" id="UP001516400">
    <property type="component" value="Unassembled WGS sequence"/>
</dbReference>
<feature type="domain" description="Centromere/kinetochore protein zw10 C-terminal" evidence="3">
    <location>
        <begin position="181"/>
        <end position="258"/>
    </location>
</feature>
<dbReference type="InterPro" id="IPR046362">
    <property type="entry name" value="Zw10/DSL1_C_sf"/>
</dbReference>
<feature type="domain" description="ZW10 C-terminal helical" evidence="4">
    <location>
        <begin position="327"/>
        <end position="471"/>
    </location>
</feature>
<evidence type="ECO:0000256" key="1">
    <source>
        <dbReference type="SAM" id="Coils"/>
    </source>
</evidence>
<dbReference type="AlphaFoldDB" id="A0ABD2NZ62"/>
<dbReference type="InterPro" id="IPR055148">
    <property type="entry name" value="ZW10_C_2"/>
</dbReference>
<accession>A0ABD2NZ62</accession>
<evidence type="ECO:0000259" key="2">
    <source>
        <dbReference type="Pfam" id="PF20665"/>
    </source>
</evidence>